<feature type="transmembrane region" description="Helical" evidence="7">
    <location>
        <begin position="207"/>
        <end position="228"/>
    </location>
</feature>
<dbReference type="RefSeq" id="WP_380563771.1">
    <property type="nucleotide sequence ID" value="NZ_JBEUKS010000002.1"/>
</dbReference>
<keyword evidence="3" id="KW-0731">Sigma factor</keyword>
<protein>
    <submittedName>
        <fullName evidence="9">Sigma factor-like helix-turn-helix DNA-binding protein</fullName>
    </submittedName>
</protein>
<evidence type="ECO:0000256" key="7">
    <source>
        <dbReference type="SAM" id="Phobius"/>
    </source>
</evidence>
<comment type="similarity">
    <text evidence="1">Belongs to the sigma-70 factor family. ECF subfamily.</text>
</comment>
<sequence>MSLIGSADQRRSAESFEALYRDSYQRLTRQAYLLVGHRHRAAHCVRRAFQLAWSEWDVVSADPSPEGWIRAAAFDLALSPWHRSPLRHPEHSARLTRDDRKLLTALLHLPRAQRRAVVLHDALGLDWQQTAAEIESSTPAAYGRVVRARLGLARMAPTVAGKDARRRGFGRELGVLLRGAAVRGCPLPEVPSPGVVRQRSRLHERGVTAAAGVLALGMAGALVAGAVVGTPWHPRTVPFIAYHPANRVAADSAQAAGQTAGQAAGQAAGQNPVPVSEALPNPVPETAPAPVSAPVSAPAPVSAAAALPNLSLFTASAARTGRLPVRLFTAPGARRQPLARPISSGLLLPALPTGATGPTAAAVHSGGHPVAHRSMHRPSLPGALCRLFALPCHRHH</sequence>
<dbReference type="InterPro" id="IPR013249">
    <property type="entry name" value="RNA_pol_sigma70_r4_t2"/>
</dbReference>
<dbReference type="EMBL" id="JBEUKS010000002">
    <property type="protein sequence ID" value="MFC1438251.1"/>
    <property type="molecule type" value="Genomic_DNA"/>
</dbReference>
<gene>
    <name evidence="9" type="ORF">ABUW04_08280</name>
</gene>
<dbReference type="Pfam" id="PF08281">
    <property type="entry name" value="Sigma70_r4_2"/>
    <property type="match status" value="1"/>
</dbReference>
<proteinExistence type="inferred from homology"/>
<dbReference type="SUPFAM" id="SSF88659">
    <property type="entry name" value="Sigma3 and sigma4 domains of RNA polymerase sigma factors"/>
    <property type="match status" value="1"/>
</dbReference>
<dbReference type="PANTHER" id="PTHR43133:SF8">
    <property type="entry name" value="RNA POLYMERASE SIGMA FACTOR HI_1459-RELATED"/>
    <property type="match status" value="1"/>
</dbReference>
<evidence type="ECO:0000256" key="3">
    <source>
        <dbReference type="ARBA" id="ARBA00023082"/>
    </source>
</evidence>
<comment type="caution">
    <text evidence="9">The sequence shown here is derived from an EMBL/GenBank/DDBJ whole genome shotgun (WGS) entry which is preliminary data.</text>
</comment>
<dbReference type="InterPro" id="IPR036388">
    <property type="entry name" value="WH-like_DNA-bd_sf"/>
</dbReference>
<feature type="domain" description="RNA polymerase sigma factor 70 region 4 type 2" evidence="8">
    <location>
        <begin position="100"/>
        <end position="149"/>
    </location>
</feature>
<name>A0ABV6XJ08_9ACTN</name>
<keyword evidence="7" id="KW-1133">Transmembrane helix</keyword>
<keyword evidence="2" id="KW-0805">Transcription regulation</keyword>
<dbReference type="InterPro" id="IPR013324">
    <property type="entry name" value="RNA_pol_sigma_r3/r4-like"/>
</dbReference>
<keyword evidence="7" id="KW-0812">Transmembrane</keyword>
<organism evidence="9 10">
    <name type="scientific">Streptacidiphilus jeojiensis</name>
    <dbReference type="NCBI Taxonomy" id="3229225"/>
    <lineage>
        <taxon>Bacteria</taxon>
        <taxon>Bacillati</taxon>
        <taxon>Actinomycetota</taxon>
        <taxon>Actinomycetes</taxon>
        <taxon>Kitasatosporales</taxon>
        <taxon>Streptomycetaceae</taxon>
        <taxon>Streptacidiphilus</taxon>
    </lineage>
</organism>
<dbReference type="PANTHER" id="PTHR43133">
    <property type="entry name" value="RNA POLYMERASE ECF-TYPE SIGMA FACTO"/>
    <property type="match status" value="1"/>
</dbReference>
<evidence type="ECO:0000313" key="9">
    <source>
        <dbReference type="EMBL" id="MFC1438251.1"/>
    </source>
</evidence>
<dbReference type="SUPFAM" id="SSF88946">
    <property type="entry name" value="Sigma2 domain of RNA polymerase sigma factors"/>
    <property type="match status" value="1"/>
</dbReference>
<keyword evidence="5" id="KW-0804">Transcription</keyword>
<feature type="region of interest" description="Disordered" evidence="6">
    <location>
        <begin position="253"/>
        <end position="295"/>
    </location>
</feature>
<accession>A0ABV6XJ08</accession>
<keyword evidence="4" id="KW-0238">DNA-binding</keyword>
<reference evidence="9 10" key="1">
    <citation type="submission" date="2024-06" db="EMBL/GenBank/DDBJ databases">
        <authorList>
            <person name="Lee S.D."/>
        </authorList>
    </citation>
    <scope>NUCLEOTIDE SEQUENCE [LARGE SCALE GENOMIC DNA]</scope>
    <source>
        <strain evidence="9 10">N1-10</strain>
    </source>
</reference>
<dbReference type="InterPro" id="IPR013325">
    <property type="entry name" value="RNA_pol_sigma_r2"/>
</dbReference>
<dbReference type="Gene3D" id="1.10.1740.10">
    <property type="match status" value="1"/>
</dbReference>
<dbReference type="InterPro" id="IPR039425">
    <property type="entry name" value="RNA_pol_sigma-70-like"/>
</dbReference>
<evidence type="ECO:0000313" key="10">
    <source>
        <dbReference type="Proteomes" id="UP001592581"/>
    </source>
</evidence>
<dbReference type="Gene3D" id="1.10.10.10">
    <property type="entry name" value="Winged helix-like DNA-binding domain superfamily/Winged helix DNA-binding domain"/>
    <property type="match status" value="1"/>
</dbReference>
<keyword evidence="7" id="KW-0472">Membrane</keyword>
<feature type="compositionally biased region" description="Low complexity" evidence="6">
    <location>
        <begin position="253"/>
        <end position="270"/>
    </location>
</feature>
<evidence type="ECO:0000256" key="1">
    <source>
        <dbReference type="ARBA" id="ARBA00010641"/>
    </source>
</evidence>
<evidence type="ECO:0000256" key="6">
    <source>
        <dbReference type="SAM" id="MobiDB-lite"/>
    </source>
</evidence>
<evidence type="ECO:0000256" key="5">
    <source>
        <dbReference type="ARBA" id="ARBA00023163"/>
    </source>
</evidence>
<dbReference type="Proteomes" id="UP001592581">
    <property type="component" value="Unassembled WGS sequence"/>
</dbReference>
<evidence type="ECO:0000259" key="8">
    <source>
        <dbReference type="Pfam" id="PF08281"/>
    </source>
</evidence>
<evidence type="ECO:0000256" key="4">
    <source>
        <dbReference type="ARBA" id="ARBA00023125"/>
    </source>
</evidence>
<evidence type="ECO:0000256" key="2">
    <source>
        <dbReference type="ARBA" id="ARBA00023015"/>
    </source>
</evidence>
<keyword evidence="10" id="KW-1185">Reference proteome</keyword>